<proteinExistence type="predicted"/>
<evidence type="ECO:0000259" key="1">
    <source>
        <dbReference type="Pfam" id="PF25482"/>
    </source>
</evidence>
<dbReference type="OrthoDB" id="4739136at2759"/>
<dbReference type="STRING" id="1392247.A0A3N4KYL4"/>
<organism evidence="2 3">
    <name type="scientific">Morchella conica CCBAS932</name>
    <dbReference type="NCBI Taxonomy" id="1392247"/>
    <lineage>
        <taxon>Eukaryota</taxon>
        <taxon>Fungi</taxon>
        <taxon>Dikarya</taxon>
        <taxon>Ascomycota</taxon>
        <taxon>Pezizomycotina</taxon>
        <taxon>Pezizomycetes</taxon>
        <taxon>Pezizales</taxon>
        <taxon>Morchellaceae</taxon>
        <taxon>Morchella</taxon>
    </lineage>
</organism>
<keyword evidence="3" id="KW-1185">Reference proteome</keyword>
<dbReference type="EMBL" id="ML119140">
    <property type="protein sequence ID" value="RPB10845.1"/>
    <property type="molecule type" value="Genomic_DNA"/>
</dbReference>
<dbReference type="SUPFAM" id="SSF54791">
    <property type="entry name" value="Eukaryotic type KH-domain (KH-domain type I)"/>
    <property type="match status" value="1"/>
</dbReference>
<evidence type="ECO:0000313" key="2">
    <source>
        <dbReference type="EMBL" id="RPB10845.1"/>
    </source>
</evidence>
<reference evidence="2 3" key="1">
    <citation type="journal article" date="2018" name="Nat. Ecol. Evol.">
        <title>Pezizomycetes genomes reveal the molecular basis of ectomycorrhizal truffle lifestyle.</title>
        <authorList>
            <person name="Murat C."/>
            <person name="Payen T."/>
            <person name="Noel B."/>
            <person name="Kuo A."/>
            <person name="Morin E."/>
            <person name="Chen J."/>
            <person name="Kohler A."/>
            <person name="Krizsan K."/>
            <person name="Balestrini R."/>
            <person name="Da Silva C."/>
            <person name="Montanini B."/>
            <person name="Hainaut M."/>
            <person name="Levati E."/>
            <person name="Barry K.W."/>
            <person name="Belfiori B."/>
            <person name="Cichocki N."/>
            <person name="Clum A."/>
            <person name="Dockter R.B."/>
            <person name="Fauchery L."/>
            <person name="Guy J."/>
            <person name="Iotti M."/>
            <person name="Le Tacon F."/>
            <person name="Lindquist E.A."/>
            <person name="Lipzen A."/>
            <person name="Malagnac F."/>
            <person name="Mello A."/>
            <person name="Molinier V."/>
            <person name="Miyauchi S."/>
            <person name="Poulain J."/>
            <person name="Riccioni C."/>
            <person name="Rubini A."/>
            <person name="Sitrit Y."/>
            <person name="Splivallo R."/>
            <person name="Traeger S."/>
            <person name="Wang M."/>
            <person name="Zifcakova L."/>
            <person name="Wipf D."/>
            <person name="Zambonelli A."/>
            <person name="Paolocci F."/>
            <person name="Nowrousian M."/>
            <person name="Ottonello S."/>
            <person name="Baldrian P."/>
            <person name="Spatafora J.W."/>
            <person name="Henrissat B."/>
            <person name="Nagy L.G."/>
            <person name="Aury J.M."/>
            <person name="Wincker P."/>
            <person name="Grigoriev I.V."/>
            <person name="Bonfante P."/>
            <person name="Martin F.M."/>
        </authorList>
    </citation>
    <scope>NUCLEOTIDE SEQUENCE [LARGE SCALE GENOMIC DNA]</scope>
    <source>
        <strain evidence="2 3">CCBAS932</strain>
    </source>
</reference>
<accession>A0A3N4KYL4</accession>
<feature type="domain" description="DUF7905" evidence="1">
    <location>
        <begin position="291"/>
        <end position="664"/>
    </location>
</feature>
<protein>
    <recommendedName>
        <fullName evidence="1">DUF7905 domain-containing protein</fullName>
    </recommendedName>
</protein>
<dbReference type="InterPro" id="IPR057227">
    <property type="entry name" value="DUF7905"/>
</dbReference>
<name>A0A3N4KYL4_9PEZI</name>
<dbReference type="InParanoid" id="A0A3N4KYL4"/>
<dbReference type="Proteomes" id="UP000277580">
    <property type="component" value="Unassembled WGS sequence"/>
</dbReference>
<evidence type="ECO:0000313" key="3">
    <source>
        <dbReference type="Proteomes" id="UP000277580"/>
    </source>
</evidence>
<gene>
    <name evidence="2" type="ORF">P167DRAFT_525415</name>
</gene>
<dbReference type="AlphaFoldDB" id="A0A3N4KYL4"/>
<dbReference type="InterPro" id="IPR036612">
    <property type="entry name" value="KH_dom_type_1_sf"/>
</dbReference>
<dbReference type="Pfam" id="PF25482">
    <property type="entry name" value="DUF7905"/>
    <property type="match status" value="1"/>
</dbReference>
<dbReference type="GO" id="GO:0003723">
    <property type="term" value="F:RNA binding"/>
    <property type="evidence" value="ECO:0007669"/>
    <property type="project" value="InterPro"/>
</dbReference>
<sequence length="771" mass="88217">MLALGPDGYEGPDGFLRDNDADRAERAGFEPDSHFSLPLRRHPGFDEKFFGPRNTNIRHIAVKTNTHLSMPVELDDPNIQIWGSEDNVILAKRDLMALMDHIHTDIQENTVRYGGTWAKVNAVPSARKLAHLEILAQQSAIRKKFRKPPAEGEKFEAVGVFLWPAQEINPQFCLGMNLEALDNIRFHCEVYIIFSRAKNMFRILGHNPGQVNEALNRVFGAFCEITSKNRRANKRFLVHPPSPQLPGTGVRIVKKHNLEGRQVTIKHAPKGVGIQVFLTGAAPTQGYLREWKLKRRRIKGANYRYLQEVVQEGLKDIYYFRGYSTMKIHFGTLLLFGYKKPKGGLFELMDFCNMMGNPQTSGEIVRYIGEEYVAKAIIEECDTRTDLFGSADNKVLNLVDIYEEGSNPNILKQPPLSVKVEPAYFATFEIKMYDDSGQTNDIRLEVKFELILGDHPSDMANEAGEVWKIGARRWLHVRKNLTGGERSRSTFSHHRGPVDVKVFDLERDISWQIELITYDYYKDTDIYPIFSEFVRKVRLEEIPDESDPIGPPLPSRPDLRKTVKRIKYVNLPGMSVETVIMKTKYRYYIKGTPYLFETTKYEHFDTQHVNQLYPDGIAISWKGVKTNHDTRWGCCLVNADVNETFSKQKGLDIGCVADWSPDVFSVFQSSGIGGFEHPAWTRDTSVQRAEKDDPWQGDGFKEMLCRIEECARLIARIRDDILAKELGVEGEYFVEDENGEFVVDENQNVSDESEKVSVDEDEMLDCLDLAY</sequence>